<dbReference type="EMBL" id="LNRQ01000004">
    <property type="protein sequence ID" value="KZM96866.1"/>
    <property type="molecule type" value="Genomic_DNA"/>
</dbReference>
<dbReference type="AlphaFoldDB" id="A0A165A3S0"/>
<dbReference type="InterPro" id="IPR011006">
    <property type="entry name" value="CheY-like_superfamily"/>
</dbReference>
<feature type="domain" description="Response regulatory" evidence="1">
    <location>
        <begin position="3"/>
        <end position="47"/>
    </location>
</feature>
<evidence type="ECO:0000259" key="1">
    <source>
        <dbReference type="Pfam" id="PF00072"/>
    </source>
</evidence>
<dbReference type="Gramene" id="KZM96866">
    <property type="protein sequence ID" value="KZM96866"/>
    <property type="gene ID" value="DCAR_015772"/>
</dbReference>
<evidence type="ECO:0000313" key="2">
    <source>
        <dbReference type="EMBL" id="KZM96866.1"/>
    </source>
</evidence>
<dbReference type="GO" id="GO:0000160">
    <property type="term" value="P:phosphorelay signal transduction system"/>
    <property type="evidence" value="ECO:0007669"/>
    <property type="project" value="InterPro"/>
</dbReference>
<dbReference type="InterPro" id="IPR001789">
    <property type="entry name" value="Sig_transdc_resp-reg_receiver"/>
</dbReference>
<dbReference type="Gene3D" id="3.40.50.2300">
    <property type="match status" value="1"/>
</dbReference>
<protein>
    <recommendedName>
        <fullName evidence="1">Response regulatory domain-containing protein</fullName>
    </recommendedName>
</protein>
<dbReference type="SUPFAM" id="SSF52172">
    <property type="entry name" value="CheY-like"/>
    <property type="match status" value="1"/>
</dbReference>
<dbReference type="Pfam" id="PF00072">
    <property type="entry name" value="Response_reg"/>
    <property type="match status" value="1"/>
</dbReference>
<gene>
    <name evidence="2" type="ORF">DCAR_015772</name>
</gene>
<proteinExistence type="predicted"/>
<accession>A0A165A3S0</accession>
<reference evidence="2" key="1">
    <citation type="journal article" date="2016" name="Nat. Genet.">
        <title>A high-quality carrot genome assembly provides new insights into carotenoid accumulation and asterid genome evolution.</title>
        <authorList>
            <person name="Iorizzo M."/>
            <person name="Ellison S."/>
            <person name="Senalik D."/>
            <person name="Zeng P."/>
            <person name="Satapoomin P."/>
            <person name="Huang J."/>
            <person name="Bowman M."/>
            <person name="Iovene M."/>
            <person name="Sanseverino W."/>
            <person name="Cavagnaro P."/>
            <person name="Yildiz M."/>
            <person name="Macko-Podgorni A."/>
            <person name="Moranska E."/>
            <person name="Grzebelus E."/>
            <person name="Grzebelus D."/>
            <person name="Ashrafi H."/>
            <person name="Zheng Z."/>
            <person name="Cheng S."/>
            <person name="Spooner D."/>
            <person name="Van Deynze A."/>
            <person name="Simon P."/>
        </authorList>
    </citation>
    <scope>NUCLEOTIDE SEQUENCE [LARGE SCALE GENOMIC DNA]</scope>
    <source>
        <tissue evidence="2">Leaf</tissue>
    </source>
</reference>
<comment type="caution">
    <text evidence="2">The sequence shown here is derived from an EMBL/GenBank/DDBJ whole genome shotgun (WGS) entry which is preliminary data.</text>
</comment>
<name>A0A165A3S0_DAUCS</name>
<organism evidence="2">
    <name type="scientific">Daucus carota subsp. sativus</name>
    <name type="common">Carrot</name>
    <dbReference type="NCBI Taxonomy" id="79200"/>
    <lineage>
        <taxon>Eukaryota</taxon>
        <taxon>Viridiplantae</taxon>
        <taxon>Streptophyta</taxon>
        <taxon>Embryophyta</taxon>
        <taxon>Tracheophyta</taxon>
        <taxon>Spermatophyta</taxon>
        <taxon>Magnoliopsida</taxon>
        <taxon>eudicotyledons</taxon>
        <taxon>Gunneridae</taxon>
        <taxon>Pentapetalae</taxon>
        <taxon>asterids</taxon>
        <taxon>campanulids</taxon>
        <taxon>Apiales</taxon>
        <taxon>Apiaceae</taxon>
        <taxon>Apioideae</taxon>
        <taxon>Scandiceae</taxon>
        <taxon>Daucinae</taxon>
        <taxon>Daucus</taxon>
        <taxon>Daucus sect. Daucus</taxon>
    </lineage>
</organism>
<sequence>MVKHANEALNMPGNKSFDLVLTDVHMPDMNGLELQQRINQEFSIPVIYEQLKEKLGVDNHLQLPNQENTRAPNGSLSSFLRLPPYTVGEGSSRRSINATLMKNNDSSANVASRVLRSATLPKAQNEHMRSSSSNLINNLSYRTHQIDYCDQNSLAQENNNNSRKRGANSIILPSAKNVTVNRQSMRVRRKTIIYSLETTSTPIS</sequence>